<dbReference type="OrthoDB" id="6250292at2759"/>
<dbReference type="STRING" id="46835.A0A504YJS5"/>
<organism evidence="3 4">
    <name type="scientific">Fasciola gigantica</name>
    <name type="common">Giant liver fluke</name>
    <dbReference type="NCBI Taxonomy" id="46835"/>
    <lineage>
        <taxon>Eukaryota</taxon>
        <taxon>Metazoa</taxon>
        <taxon>Spiralia</taxon>
        <taxon>Lophotrochozoa</taxon>
        <taxon>Platyhelminthes</taxon>
        <taxon>Trematoda</taxon>
        <taxon>Digenea</taxon>
        <taxon>Plagiorchiida</taxon>
        <taxon>Echinostomata</taxon>
        <taxon>Echinostomatoidea</taxon>
        <taxon>Fasciolidae</taxon>
        <taxon>Fasciola</taxon>
    </lineage>
</organism>
<dbReference type="AlphaFoldDB" id="A0A504YJS5"/>
<dbReference type="SMART" id="SM00233">
    <property type="entry name" value="PH"/>
    <property type="match status" value="1"/>
</dbReference>
<dbReference type="Pfam" id="PF00169">
    <property type="entry name" value="PH"/>
    <property type="match status" value="1"/>
</dbReference>
<gene>
    <name evidence="3" type="ORF">FGIG_02465</name>
</gene>
<evidence type="ECO:0000256" key="1">
    <source>
        <dbReference type="SAM" id="MobiDB-lite"/>
    </source>
</evidence>
<protein>
    <recommendedName>
        <fullName evidence="2">PH domain-containing protein</fullName>
    </recommendedName>
</protein>
<dbReference type="Gene3D" id="2.30.29.30">
    <property type="entry name" value="Pleckstrin-homology domain (PH domain)/Phosphotyrosine-binding domain (PTB)"/>
    <property type="match status" value="1"/>
</dbReference>
<feature type="domain" description="PH" evidence="2">
    <location>
        <begin position="342"/>
        <end position="378"/>
    </location>
</feature>
<evidence type="ECO:0000259" key="2">
    <source>
        <dbReference type="PROSITE" id="PS50003"/>
    </source>
</evidence>
<dbReference type="InterPro" id="IPR001849">
    <property type="entry name" value="PH_domain"/>
</dbReference>
<dbReference type="Gene3D" id="1.20.1270.60">
    <property type="entry name" value="Arfaptin homology (AH) domain/BAR domain"/>
    <property type="match status" value="1"/>
</dbReference>
<dbReference type="Proteomes" id="UP000316759">
    <property type="component" value="Unassembled WGS sequence"/>
</dbReference>
<comment type="caution">
    <text evidence="3">The sequence shown here is derived from an EMBL/GenBank/DDBJ whole genome shotgun (WGS) entry which is preliminary data.</text>
</comment>
<keyword evidence="4" id="KW-1185">Reference proteome</keyword>
<name>A0A504YJS5_FASGI</name>
<dbReference type="SUPFAM" id="SSF50729">
    <property type="entry name" value="PH domain-like"/>
    <property type="match status" value="1"/>
</dbReference>
<dbReference type="PANTHER" id="PTHR12552">
    <property type="entry name" value="OLIGOPHRENIN 1"/>
    <property type="match status" value="1"/>
</dbReference>
<dbReference type="InterPro" id="IPR011993">
    <property type="entry name" value="PH-like_dom_sf"/>
</dbReference>
<dbReference type="PANTHER" id="PTHR12552:SF13">
    <property type="entry name" value="ADAPTOR PROTEIN, PHOSPHOTYROSINE INTERACTING WITH PH DOMAIN AND LEUCINE ZIPPER 1"/>
    <property type="match status" value="1"/>
</dbReference>
<dbReference type="InterPro" id="IPR047234">
    <property type="entry name" value="GRAF_fam"/>
</dbReference>
<dbReference type="InterPro" id="IPR027267">
    <property type="entry name" value="AH/BAR_dom_sf"/>
</dbReference>
<evidence type="ECO:0000313" key="4">
    <source>
        <dbReference type="Proteomes" id="UP000316759"/>
    </source>
</evidence>
<dbReference type="EMBL" id="SUNJ01012345">
    <property type="protein sequence ID" value="TPP58120.1"/>
    <property type="molecule type" value="Genomic_DNA"/>
</dbReference>
<dbReference type="GO" id="GO:0005096">
    <property type="term" value="F:GTPase activator activity"/>
    <property type="evidence" value="ECO:0007669"/>
    <property type="project" value="InterPro"/>
</dbReference>
<dbReference type="CDD" id="cd07307">
    <property type="entry name" value="BAR"/>
    <property type="match status" value="1"/>
</dbReference>
<reference evidence="3 4" key="1">
    <citation type="submission" date="2019-04" db="EMBL/GenBank/DDBJ databases">
        <title>Annotation for the trematode Fasciola gigantica.</title>
        <authorList>
            <person name="Choi Y.-J."/>
        </authorList>
    </citation>
    <scope>NUCLEOTIDE SEQUENCE [LARGE SCALE GENOMIC DNA]</scope>
    <source>
        <strain evidence="3">Uganda_cow_1</strain>
    </source>
</reference>
<dbReference type="PROSITE" id="PS50003">
    <property type="entry name" value="PH_DOMAIN"/>
    <property type="match status" value="1"/>
</dbReference>
<proteinExistence type="predicted"/>
<accession>A0A504YJS5</accession>
<dbReference type="SUPFAM" id="SSF103657">
    <property type="entry name" value="BAR/IMD domain-like"/>
    <property type="match status" value="1"/>
</dbReference>
<feature type="region of interest" description="Disordered" evidence="1">
    <location>
        <begin position="460"/>
        <end position="484"/>
    </location>
</feature>
<evidence type="ECO:0000313" key="3">
    <source>
        <dbReference type="EMBL" id="TPP58120.1"/>
    </source>
</evidence>
<feature type="compositionally biased region" description="Polar residues" evidence="1">
    <location>
        <begin position="464"/>
        <end position="484"/>
    </location>
</feature>
<sequence length="636" mass="71231">MPEVDLLNFKDIAENGPHTKHLVKAILEKAINVGEDVRRIREAVRTVCLAQDQLSVAYKTLSDTFRATTIGNPTINEPDDEFKQFSFQFCSFMDEFAQDLNTCLVTQLDTYVNTFNGLPRESTVLEQSNKTCDQAFHNYMKLSKKSPYKVIHSALTELAMVRRDFEHEASVYYGHLNEAGYLREIAPLLTLSVIMDTQTQHVDALNQVFGETLATYLTAAKSGLRRRIETQENNALEFRSYLNNLEFEPLAKFCPEPHLLTSDLETDLSAPLPTPNVHLQSKTGRLLMRSRTALSSRWVEVFCFTQSGNVMSQQCGEIGASLLVDLNQKGVHAEITECEDRRNVFQINSPTEHKSIILQAESELERDEWIHTLTNVIYHANRPSERTSKIDVHTTPTTLGPHGDNQDAPGVPPTQVNSTTSDRSSRDSPIDWSASCLPSIRLELPSIPELSRARDAQLVRPHLTESSPNTSPFTNENMASGSTPTVSDVILVPEELPDPLEMAFLGAVELPSTLESMDSVKLDDLFSYVLSCRSVSASPEPHTYVLLITQSDVWLLTRTSSEGGDAVGPHYGDVLVRAPFKQLTSWLVYPENSRLACLVVQGPLKETTTFASTHSRICFTFESDNNQLIYCLVDRW</sequence>
<feature type="region of interest" description="Disordered" evidence="1">
    <location>
        <begin position="387"/>
        <end position="431"/>
    </location>
</feature>